<comment type="similarity">
    <text evidence="1">Belongs to the transferase hexapeptide repeat family.</text>
</comment>
<evidence type="ECO:0000259" key="3">
    <source>
        <dbReference type="Pfam" id="PF12464"/>
    </source>
</evidence>
<comment type="caution">
    <text evidence="4">The sequence shown here is derived from an EMBL/GenBank/DDBJ whole genome shotgun (WGS) entry which is preliminary data.</text>
</comment>
<keyword evidence="2" id="KW-0808">Transferase</keyword>
<name>A0A414CV01_MEDGN</name>
<evidence type="ECO:0000256" key="2">
    <source>
        <dbReference type="ARBA" id="ARBA00022679"/>
    </source>
</evidence>
<gene>
    <name evidence="4" type="ORF">DW812_18105</name>
</gene>
<accession>A0A414CV01</accession>
<dbReference type="InterPro" id="IPR024688">
    <property type="entry name" value="Mac_dom"/>
</dbReference>
<sequence>MNLEERIKKGMIFYETEHKSIENKEIEERLDKERRHCKEKMFDYNHCRPDDQKTR</sequence>
<organism evidence="4 5">
    <name type="scientific">Mediterraneibacter gnavus</name>
    <name type="common">Ruminococcus gnavus</name>
    <dbReference type="NCBI Taxonomy" id="33038"/>
    <lineage>
        <taxon>Bacteria</taxon>
        <taxon>Bacillati</taxon>
        <taxon>Bacillota</taxon>
        <taxon>Clostridia</taxon>
        <taxon>Lachnospirales</taxon>
        <taxon>Lachnospiraceae</taxon>
        <taxon>Mediterraneibacter</taxon>
    </lineage>
</organism>
<dbReference type="EMBL" id="QSIR01000058">
    <property type="protein sequence ID" value="RHC99221.1"/>
    <property type="molecule type" value="Genomic_DNA"/>
</dbReference>
<dbReference type="Pfam" id="PF12464">
    <property type="entry name" value="Mac"/>
    <property type="match status" value="1"/>
</dbReference>
<dbReference type="GO" id="GO:0016407">
    <property type="term" value="F:acetyltransferase activity"/>
    <property type="evidence" value="ECO:0007669"/>
    <property type="project" value="InterPro"/>
</dbReference>
<evidence type="ECO:0000313" key="5">
    <source>
        <dbReference type="Proteomes" id="UP000284472"/>
    </source>
</evidence>
<proteinExistence type="inferred from homology"/>
<evidence type="ECO:0000313" key="4">
    <source>
        <dbReference type="EMBL" id="RHC99221.1"/>
    </source>
</evidence>
<dbReference type="Proteomes" id="UP000284472">
    <property type="component" value="Unassembled WGS sequence"/>
</dbReference>
<reference evidence="4 5" key="1">
    <citation type="submission" date="2018-08" db="EMBL/GenBank/DDBJ databases">
        <title>A genome reference for cultivated species of the human gut microbiota.</title>
        <authorList>
            <person name="Zou Y."/>
            <person name="Xue W."/>
            <person name="Luo G."/>
        </authorList>
    </citation>
    <scope>NUCLEOTIDE SEQUENCE [LARGE SCALE GENOMIC DNA]</scope>
    <source>
        <strain evidence="4 5">AM32-6</strain>
    </source>
</reference>
<dbReference type="RefSeq" id="WP_118044257.1">
    <property type="nucleotide sequence ID" value="NZ_QSIR01000058.1"/>
</dbReference>
<protein>
    <recommendedName>
        <fullName evidence="3">Maltose/galactoside acetyltransferase domain-containing protein</fullName>
    </recommendedName>
</protein>
<evidence type="ECO:0000256" key="1">
    <source>
        <dbReference type="ARBA" id="ARBA00007274"/>
    </source>
</evidence>
<feature type="domain" description="Maltose/galactoside acetyltransferase" evidence="3">
    <location>
        <begin position="30"/>
        <end position="55"/>
    </location>
</feature>
<dbReference type="AlphaFoldDB" id="A0A414CV01"/>